<dbReference type="Proteomes" id="UP001295740">
    <property type="component" value="Unassembled WGS sequence"/>
</dbReference>
<dbReference type="PROSITE" id="PS00463">
    <property type="entry name" value="ZN2_CY6_FUNGAL_1"/>
    <property type="match status" value="1"/>
</dbReference>
<dbReference type="EMBL" id="CAUWAG010000008">
    <property type="protein sequence ID" value="CAJ2506557.1"/>
    <property type="molecule type" value="Genomic_DNA"/>
</dbReference>
<dbReference type="GO" id="GO:0005634">
    <property type="term" value="C:nucleus"/>
    <property type="evidence" value="ECO:0007669"/>
    <property type="project" value="UniProtKB-SubCell"/>
</dbReference>
<dbReference type="GO" id="GO:0006351">
    <property type="term" value="P:DNA-templated transcription"/>
    <property type="evidence" value="ECO:0007669"/>
    <property type="project" value="InterPro"/>
</dbReference>
<dbReference type="GO" id="GO:0000981">
    <property type="term" value="F:DNA-binding transcription factor activity, RNA polymerase II-specific"/>
    <property type="evidence" value="ECO:0007669"/>
    <property type="project" value="InterPro"/>
</dbReference>
<evidence type="ECO:0000256" key="1">
    <source>
        <dbReference type="ARBA" id="ARBA00004123"/>
    </source>
</evidence>
<dbReference type="PANTHER" id="PTHR31001:SF50">
    <property type="entry name" value="ZN(II)2CYS6 TRANSCRIPTION FACTOR (EUROFUNG)"/>
    <property type="match status" value="1"/>
</dbReference>
<dbReference type="GO" id="GO:0008270">
    <property type="term" value="F:zinc ion binding"/>
    <property type="evidence" value="ECO:0007669"/>
    <property type="project" value="InterPro"/>
</dbReference>
<comment type="subcellular location">
    <subcellularLocation>
        <location evidence="1">Nucleus</location>
    </subcellularLocation>
</comment>
<evidence type="ECO:0000313" key="6">
    <source>
        <dbReference type="EMBL" id="CAJ2506557.1"/>
    </source>
</evidence>
<feature type="region of interest" description="Disordered" evidence="4">
    <location>
        <begin position="223"/>
        <end position="254"/>
    </location>
</feature>
<dbReference type="SUPFAM" id="SSF57701">
    <property type="entry name" value="Zn2/Cys6 DNA-binding domain"/>
    <property type="match status" value="1"/>
</dbReference>
<dbReference type="InterPro" id="IPR050613">
    <property type="entry name" value="Sec_Metabolite_Reg"/>
</dbReference>
<evidence type="ECO:0000313" key="7">
    <source>
        <dbReference type="Proteomes" id="UP001295740"/>
    </source>
</evidence>
<dbReference type="SMART" id="SM00906">
    <property type="entry name" value="Fungal_trans"/>
    <property type="match status" value="1"/>
</dbReference>
<gene>
    <name evidence="6" type="ORF">KHLLAP_LOCUS7025</name>
</gene>
<dbReference type="Pfam" id="PF00172">
    <property type="entry name" value="Zn_clus"/>
    <property type="match status" value="1"/>
</dbReference>
<dbReference type="Gene3D" id="4.10.240.10">
    <property type="entry name" value="Zn(2)-C6 fungal-type DNA-binding domain"/>
    <property type="match status" value="1"/>
</dbReference>
<dbReference type="SMART" id="SM00066">
    <property type="entry name" value="GAL4"/>
    <property type="match status" value="1"/>
</dbReference>
<dbReference type="CDD" id="cd00067">
    <property type="entry name" value="GAL4"/>
    <property type="match status" value="1"/>
</dbReference>
<feature type="compositionally biased region" description="Polar residues" evidence="4">
    <location>
        <begin position="177"/>
        <end position="187"/>
    </location>
</feature>
<accession>A0AAI8YJ23</accession>
<protein>
    <submittedName>
        <fullName evidence="6">Uu.00g006870.m01.CDS01</fullName>
    </submittedName>
</protein>
<comment type="caution">
    <text evidence="6">The sequence shown here is derived from an EMBL/GenBank/DDBJ whole genome shotgun (WGS) entry which is preliminary data.</text>
</comment>
<dbReference type="InterPro" id="IPR007219">
    <property type="entry name" value="XnlR_reg_dom"/>
</dbReference>
<feature type="compositionally biased region" description="Basic and acidic residues" evidence="4">
    <location>
        <begin position="167"/>
        <end position="176"/>
    </location>
</feature>
<reference evidence="6" key="1">
    <citation type="submission" date="2023-10" db="EMBL/GenBank/DDBJ databases">
        <authorList>
            <person name="Hackl T."/>
        </authorList>
    </citation>
    <scope>NUCLEOTIDE SEQUENCE</scope>
</reference>
<dbReference type="AlphaFoldDB" id="A0AAI8YJ23"/>
<feature type="domain" description="Zn(2)-C6 fungal-type" evidence="5">
    <location>
        <begin position="53"/>
        <end position="82"/>
    </location>
</feature>
<organism evidence="6 7">
    <name type="scientific">Anthostomella pinea</name>
    <dbReference type="NCBI Taxonomy" id="933095"/>
    <lineage>
        <taxon>Eukaryota</taxon>
        <taxon>Fungi</taxon>
        <taxon>Dikarya</taxon>
        <taxon>Ascomycota</taxon>
        <taxon>Pezizomycotina</taxon>
        <taxon>Sordariomycetes</taxon>
        <taxon>Xylariomycetidae</taxon>
        <taxon>Xylariales</taxon>
        <taxon>Xylariaceae</taxon>
        <taxon>Anthostomella</taxon>
    </lineage>
</organism>
<dbReference type="InterPro" id="IPR001138">
    <property type="entry name" value="Zn2Cys6_DnaBD"/>
</dbReference>
<feature type="region of interest" description="Disordered" evidence="4">
    <location>
        <begin position="145"/>
        <end position="187"/>
    </location>
</feature>
<evidence type="ECO:0000256" key="2">
    <source>
        <dbReference type="ARBA" id="ARBA00022723"/>
    </source>
</evidence>
<dbReference type="InterPro" id="IPR036864">
    <property type="entry name" value="Zn2-C6_fun-type_DNA-bd_sf"/>
</dbReference>
<keyword evidence="3" id="KW-0539">Nucleus</keyword>
<keyword evidence="7" id="KW-1185">Reference proteome</keyword>
<feature type="region of interest" description="Disordered" evidence="4">
    <location>
        <begin position="1"/>
        <end position="52"/>
    </location>
</feature>
<feature type="compositionally biased region" description="Low complexity" evidence="4">
    <location>
        <begin position="10"/>
        <end position="47"/>
    </location>
</feature>
<dbReference type="Pfam" id="PF04082">
    <property type="entry name" value="Fungal_trans"/>
    <property type="match status" value="1"/>
</dbReference>
<evidence type="ECO:0000256" key="3">
    <source>
        <dbReference type="ARBA" id="ARBA00023242"/>
    </source>
</evidence>
<feature type="compositionally biased region" description="Acidic residues" evidence="4">
    <location>
        <begin position="231"/>
        <end position="240"/>
    </location>
</feature>
<dbReference type="PROSITE" id="PS50048">
    <property type="entry name" value="ZN2_CY6_FUNGAL_2"/>
    <property type="match status" value="1"/>
</dbReference>
<evidence type="ECO:0000259" key="5">
    <source>
        <dbReference type="PROSITE" id="PS50048"/>
    </source>
</evidence>
<proteinExistence type="predicted"/>
<name>A0AAI8YJ23_9PEZI</name>
<dbReference type="CDD" id="cd12148">
    <property type="entry name" value="fungal_TF_MHR"/>
    <property type="match status" value="1"/>
</dbReference>
<dbReference type="PANTHER" id="PTHR31001">
    <property type="entry name" value="UNCHARACTERIZED TRANSCRIPTIONAL REGULATORY PROTEIN"/>
    <property type="match status" value="1"/>
</dbReference>
<feature type="compositionally biased region" description="Polar residues" evidence="4">
    <location>
        <begin position="145"/>
        <end position="154"/>
    </location>
</feature>
<keyword evidence="2" id="KW-0479">Metal-binding</keyword>
<evidence type="ECO:0000256" key="4">
    <source>
        <dbReference type="SAM" id="MobiDB-lite"/>
    </source>
</evidence>
<sequence length="897" mass="98088">MSKVPPPAGALPGPGASTAARSASASGTEKAATSPSTTATPATASAPRPKVRSCAVCRTRKVRCDKQSPCSNCRRANIPCVVPSADRPPRWARRLERITASAAASAAADSTPAPDVDPGVSQVMERLRSLESLVKDLSGQLEQAQAAALSTGSSPRIDIDSPGSSTHGRDADHRAEQPSTTSAGNVQQQFGRLVLNDASKSRYVSSGFWSRVNDELDALKKDTRGLAGTDSDSDTSDDEASPGKYSSTQELERTPSERHAFLFRHNLNPSGSDLRQFQPLPSQVPFLLDVFSENINTLLQIVHMPTVNQMARSSRAGSANSLTPVSEALMFSIYYAAVTSMEEDDVAMNFGATKTDLNLKYRLGLEYALAKADFLNVPDIVLVQAFAIFLFLVRLHDSPRFGWMMTGLVIRMAQALGMHRDGSHFGHLTPFEVEMRRRVWWALCALDMRASDDQGSDITISSNSFDTRLPLNINDADFGPDTKEMPPPREGFTDATVAIVSSEICAITRRMTVAMPKGGPQGLEQQTRLLNEMYEVPERNNLEFPEGRKMMHWVLVRVVRVTAAKMTLITHLPVLFATPSEHFSDEIRDKLLVSAIEVAENNHVLHAEPACRPWRWIFQTYTQWHAIVYILIEISQRPWSPTIERAYLGLQSPWLIPAQSNMDKNLRIWFPLRKLVAKARRHRAAELERLRGNAWAAQQLEAEDGKLPVPLSDGPLSAEQNVEYFRERWRMLIAESGDEAHIPVLPSTEAAASLTAPPVATEGQHQLGQYGSDSSTNFQPAHISTGQGSANPMTNMESAIPWKSHGTMPAGQAVGAQPTYNAFPSNPIDWARGPSGGGGIGTWLWADADSNVDIFGNLDVDANDLNMDFGGEVDWNGWVESAKGMEWDVGTGNGGLN</sequence>
<dbReference type="GO" id="GO:0003677">
    <property type="term" value="F:DNA binding"/>
    <property type="evidence" value="ECO:0007669"/>
    <property type="project" value="InterPro"/>
</dbReference>